<keyword evidence="3 5" id="KW-0479">Metal-binding</keyword>
<feature type="binding site" evidence="5">
    <location>
        <position position="279"/>
    </location>
    <ligand>
        <name>Zn(2+)</name>
        <dbReference type="ChEBI" id="CHEBI:29105"/>
    </ligand>
</feature>
<evidence type="ECO:0000256" key="3">
    <source>
        <dbReference type="ARBA" id="ARBA00022723"/>
    </source>
</evidence>
<comment type="cofactor">
    <cofactor evidence="5">
        <name>Zn(2+)</name>
        <dbReference type="ChEBI" id="CHEBI:29105"/>
    </cofactor>
</comment>
<dbReference type="SUPFAM" id="SSF82282">
    <property type="entry name" value="Homocysteine S-methyltransferase"/>
    <property type="match status" value="1"/>
</dbReference>
<name>A0A0D7A7P7_9AGAR</name>
<dbReference type="PROSITE" id="PS50970">
    <property type="entry name" value="HCY"/>
    <property type="match status" value="1"/>
</dbReference>
<evidence type="ECO:0000313" key="7">
    <source>
        <dbReference type="EMBL" id="KIY46785.1"/>
    </source>
</evidence>
<keyword evidence="8" id="KW-1185">Reference proteome</keyword>
<dbReference type="InterPro" id="IPR036589">
    <property type="entry name" value="HCY_dom_sf"/>
</dbReference>
<dbReference type="AlphaFoldDB" id="A0A0D7A7P7"/>
<sequence length="386" mass="43027">MFCSIKGEQETIVILDGGFGTTIEDFGADVGSTPLWSAESISKAPELIVKTHLAFLRAGAEIILTSTYQCHPDAFRRAGYSHDEALSTMHKSVELAVEARNLFYLERRRESGEESRKIKIALSLGPFGAGIVPGQEYEAIYPPPYGPKAFSPTGDNINTFYVGQEDEEQRSVNALTEFHLERLQQFSHNRAIWDSVDLIAFETIPLLREVRAIKSAMAQLGEEYAKPWWISLVFLGGIFPEGRRDNPGVKLTVGDVVQGICEPGTGTNMSRMMGLGFNCVNMRFLRDLTTQMTDAIRSYWDYDLPKPWLFLYPNGGGTYDPVSRTWGATECFPAQELFELAESTSPGVQDSVWQGVVVGGCCKSRPDDIRVLANEKRLRCRQTLAQ</sequence>
<evidence type="ECO:0000256" key="5">
    <source>
        <dbReference type="PROSITE-ProRule" id="PRU00333"/>
    </source>
</evidence>
<keyword evidence="4 5" id="KW-0862">Zinc</keyword>
<dbReference type="PANTHER" id="PTHR46015:SF1">
    <property type="entry name" value="HOMOCYSTEINE S-METHYLTRANSFERASE-LIKE ISOFORM 1"/>
    <property type="match status" value="1"/>
</dbReference>
<protein>
    <submittedName>
        <fullName evidence="7">Homocysteine S-methyltransferase</fullName>
    </submittedName>
</protein>
<evidence type="ECO:0000256" key="1">
    <source>
        <dbReference type="ARBA" id="ARBA00022603"/>
    </source>
</evidence>
<dbReference type="EMBL" id="KN882023">
    <property type="protein sequence ID" value="KIY46785.1"/>
    <property type="molecule type" value="Genomic_DNA"/>
</dbReference>
<dbReference type="GO" id="GO:0032259">
    <property type="term" value="P:methylation"/>
    <property type="evidence" value="ECO:0007669"/>
    <property type="project" value="UniProtKB-KW"/>
</dbReference>
<evidence type="ECO:0000256" key="4">
    <source>
        <dbReference type="ARBA" id="ARBA00022833"/>
    </source>
</evidence>
<dbReference type="Pfam" id="PF02574">
    <property type="entry name" value="S-methyl_trans"/>
    <property type="match status" value="1"/>
</dbReference>
<dbReference type="GO" id="GO:0033528">
    <property type="term" value="P:S-methylmethionine cycle"/>
    <property type="evidence" value="ECO:0007669"/>
    <property type="project" value="TreeGrafter"/>
</dbReference>
<dbReference type="GO" id="GO:0009086">
    <property type="term" value="P:methionine biosynthetic process"/>
    <property type="evidence" value="ECO:0007669"/>
    <property type="project" value="InterPro"/>
</dbReference>
<keyword evidence="1 5" id="KW-0489">Methyltransferase</keyword>
<evidence type="ECO:0000256" key="2">
    <source>
        <dbReference type="ARBA" id="ARBA00022679"/>
    </source>
</evidence>
<feature type="binding site" evidence="5">
    <location>
        <position position="362"/>
    </location>
    <ligand>
        <name>Zn(2+)</name>
        <dbReference type="ChEBI" id="CHEBI:29105"/>
    </ligand>
</feature>
<dbReference type="GO" id="GO:0008898">
    <property type="term" value="F:S-adenosylmethionine-homocysteine S-methyltransferase activity"/>
    <property type="evidence" value="ECO:0007669"/>
    <property type="project" value="TreeGrafter"/>
</dbReference>
<feature type="binding site" evidence="5">
    <location>
        <position position="361"/>
    </location>
    <ligand>
        <name>Zn(2+)</name>
        <dbReference type="ChEBI" id="CHEBI:29105"/>
    </ligand>
</feature>
<reference evidence="7 8" key="1">
    <citation type="journal article" date="2015" name="Fungal Genet. Biol.">
        <title>Evolution of novel wood decay mechanisms in Agaricales revealed by the genome sequences of Fistulina hepatica and Cylindrobasidium torrendii.</title>
        <authorList>
            <person name="Floudas D."/>
            <person name="Held B.W."/>
            <person name="Riley R."/>
            <person name="Nagy L.G."/>
            <person name="Koehler G."/>
            <person name="Ransdell A.S."/>
            <person name="Younus H."/>
            <person name="Chow J."/>
            <person name="Chiniquy J."/>
            <person name="Lipzen A."/>
            <person name="Tritt A."/>
            <person name="Sun H."/>
            <person name="Haridas S."/>
            <person name="LaButti K."/>
            <person name="Ohm R.A."/>
            <person name="Kues U."/>
            <person name="Blanchette R.A."/>
            <person name="Grigoriev I.V."/>
            <person name="Minto R.E."/>
            <person name="Hibbett D.S."/>
        </authorList>
    </citation>
    <scope>NUCLEOTIDE SEQUENCE [LARGE SCALE GENOMIC DNA]</scope>
    <source>
        <strain evidence="7 8">ATCC 64428</strain>
    </source>
</reference>
<gene>
    <name evidence="7" type="ORF">FISHEDRAFT_66312</name>
</gene>
<evidence type="ECO:0000259" key="6">
    <source>
        <dbReference type="PROSITE" id="PS50970"/>
    </source>
</evidence>
<dbReference type="InterPro" id="IPR051486">
    <property type="entry name" value="Hcy_S-methyltransferase"/>
</dbReference>
<dbReference type="PANTHER" id="PTHR46015">
    <property type="entry name" value="ZGC:172121"/>
    <property type="match status" value="1"/>
</dbReference>
<dbReference type="InterPro" id="IPR003726">
    <property type="entry name" value="HCY_dom"/>
</dbReference>
<dbReference type="Gene3D" id="3.20.20.330">
    <property type="entry name" value="Homocysteine-binding-like domain"/>
    <property type="match status" value="1"/>
</dbReference>
<feature type="domain" description="Hcy-binding" evidence="6">
    <location>
        <begin position="1"/>
        <end position="376"/>
    </location>
</feature>
<keyword evidence="2 5" id="KW-0808">Transferase</keyword>
<organism evidence="7 8">
    <name type="scientific">Fistulina hepatica ATCC 64428</name>
    <dbReference type="NCBI Taxonomy" id="1128425"/>
    <lineage>
        <taxon>Eukaryota</taxon>
        <taxon>Fungi</taxon>
        <taxon>Dikarya</taxon>
        <taxon>Basidiomycota</taxon>
        <taxon>Agaricomycotina</taxon>
        <taxon>Agaricomycetes</taxon>
        <taxon>Agaricomycetidae</taxon>
        <taxon>Agaricales</taxon>
        <taxon>Fistulinaceae</taxon>
        <taxon>Fistulina</taxon>
    </lineage>
</organism>
<accession>A0A0D7A7P7</accession>
<dbReference type="OrthoDB" id="261426at2759"/>
<evidence type="ECO:0000313" key="8">
    <source>
        <dbReference type="Proteomes" id="UP000054144"/>
    </source>
</evidence>
<dbReference type="Proteomes" id="UP000054144">
    <property type="component" value="Unassembled WGS sequence"/>
</dbReference>
<proteinExistence type="predicted"/>
<dbReference type="GO" id="GO:0008270">
    <property type="term" value="F:zinc ion binding"/>
    <property type="evidence" value="ECO:0007669"/>
    <property type="project" value="InterPro"/>
</dbReference>